<sequence>MIDIKSSLKNIDYIILGLVLILMFWGVLNIYSASFHEYKNLYLKQLFYVFLSIFIMLSISFLDYRKFIHFSIVFYVIGLLLLIAVKLFGVTILGAKRWINIGFMVLQPSEFFKFIMIALVSEYLGNKELPIKLKDIFIILILLAIPFILIKSQPDLGTALSVAFPVLFILFLAGINRWIIIVGILSIIILSPFVWFHLADYQKDRIKAFLNPESDPLGSAYHIIQSKIAVGSGQLFGKGFLEGTQSKYYFLPEQHTDFIFATIGEEWGFVISSILVLIYLILGLRIFYFGYLVKDKTAKFFCYGTASLILMQSFINIAMNTGLAPVVGIPLPFVSYGGSSLLTFSILIGTVLSIIRIYKKEKLHF</sequence>
<feature type="transmembrane region" description="Helical" evidence="11">
    <location>
        <begin position="133"/>
        <end position="150"/>
    </location>
</feature>
<dbReference type="InterPro" id="IPR018365">
    <property type="entry name" value="Cell_cycle_FtsW-rel_CS"/>
</dbReference>
<keyword evidence="6 11" id="KW-0133">Cell shape</keyword>
<comment type="catalytic activity">
    <reaction evidence="11">
        <text>[GlcNAc-(1-&gt;4)-Mur2Ac(oyl-L-Ala-gamma-D-Glu-L-Lys-D-Ala-D-Ala)](n)-di-trans,octa-cis-undecaprenyl diphosphate + beta-D-GlcNAc-(1-&gt;4)-Mur2Ac(oyl-L-Ala-gamma-D-Glu-L-Lys-D-Ala-D-Ala)-di-trans,octa-cis-undecaprenyl diphosphate = [GlcNAc-(1-&gt;4)-Mur2Ac(oyl-L-Ala-gamma-D-Glu-L-Lys-D-Ala-D-Ala)](n+1)-di-trans,octa-cis-undecaprenyl diphosphate + di-trans,octa-cis-undecaprenyl diphosphate + H(+)</text>
        <dbReference type="Rhea" id="RHEA:23708"/>
        <dbReference type="Rhea" id="RHEA-COMP:9602"/>
        <dbReference type="Rhea" id="RHEA-COMP:9603"/>
        <dbReference type="ChEBI" id="CHEBI:15378"/>
        <dbReference type="ChEBI" id="CHEBI:58405"/>
        <dbReference type="ChEBI" id="CHEBI:60033"/>
        <dbReference type="ChEBI" id="CHEBI:78435"/>
        <dbReference type="EC" id="2.4.99.28"/>
    </reaction>
</comment>
<keyword evidence="13" id="KW-1185">Reference proteome</keyword>
<dbReference type="NCBIfam" id="TIGR02210">
    <property type="entry name" value="rodA_shape"/>
    <property type="match status" value="1"/>
</dbReference>
<dbReference type="GO" id="GO:0051301">
    <property type="term" value="P:cell division"/>
    <property type="evidence" value="ECO:0007669"/>
    <property type="project" value="InterPro"/>
</dbReference>
<dbReference type="RefSeq" id="WP_265133584.1">
    <property type="nucleotide sequence ID" value="NZ_FXTX01000001.1"/>
</dbReference>
<comment type="caution">
    <text evidence="12">The sequence shown here is derived from an EMBL/GenBank/DDBJ whole genome shotgun (WGS) entry which is preliminary data.</text>
</comment>
<evidence type="ECO:0000256" key="3">
    <source>
        <dbReference type="ARBA" id="ARBA00022676"/>
    </source>
</evidence>
<name>A0AA46ACR7_9AQUI</name>
<proteinExistence type="inferred from homology"/>
<evidence type="ECO:0000256" key="1">
    <source>
        <dbReference type="ARBA" id="ARBA00004141"/>
    </source>
</evidence>
<evidence type="ECO:0000313" key="13">
    <source>
        <dbReference type="Proteomes" id="UP001157947"/>
    </source>
</evidence>
<feature type="transmembrane region" description="Helical" evidence="11">
    <location>
        <begin position="12"/>
        <end position="33"/>
    </location>
</feature>
<dbReference type="PROSITE" id="PS00428">
    <property type="entry name" value="FTSW_RODA_SPOVE"/>
    <property type="match status" value="1"/>
</dbReference>
<dbReference type="Pfam" id="PF01098">
    <property type="entry name" value="FTSW_RODA_SPOVE"/>
    <property type="match status" value="1"/>
</dbReference>
<comment type="subcellular location">
    <subcellularLocation>
        <location evidence="11">Cell membrane</location>
        <topology evidence="11">Multi-pass membrane protein</topology>
    </subcellularLocation>
    <subcellularLocation>
        <location evidence="1">Membrane</location>
        <topology evidence="1">Multi-pass membrane protein</topology>
    </subcellularLocation>
</comment>
<dbReference type="PANTHER" id="PTHR30474:SF1">
    <property type="entry name" value="PEPTIDOGLYCAN GLYCOSYLTRANSFERASE MRDB"/>
    <property type="match status" value="1"/>
</dbReference>
<keyword evidence="4 11" id="KW-0808">Transferase</keyword>
<dbReference type="EMBL" id="FXTX01000001">
    <property type="protein sequence ID" value="SMP00592.1"/>
    <property type="molecule type" value="Genomic_DNA"/>
</dbReference>
<evidence type="ECO:0000313" key="12">
    <source>
        <dbReference type="EMBL" id="SMP00592.1"/>
    </source>
</evidence>
<dbReference type="GO" id="GO:0008955">
    <property type="term" value="F:peptidoglycan glycosyltransferase activity"/>
    <property type="evidence" value="ECO:0007669"/>
    <property type="project" value="UniProtKB-UniRule"/>
</dbReference>
<feature type="transmembrane region" description="Helical" evidence="11">
    <location>
        <begin position="178"/>
        <end position="198"/>
    </location>
</feature>
<dbReference type="GO" id="GO:0009252">
    <property type="term" value="P:peptidoglycan biosynthetic process"/>
    <property type="evidence" value="ECO:0007669"/>
    <property type="project" value="UniProtKB-UniRule"/>
</dbReference>
<dbReference type="AlphaFoldDB" id="A0AA46ACR7"/>
<evidence type="ECO:0000256" key="9">
    <source>
        <dbReference type="ARBA" id="ARBA00023136"/>
    </source>
</evidence>
<organism evidence="12 13">
    <name type="scientific">Venenivibrio stagnispumantis</name>
    <dbReference type="NCBI Taxonomy" id="407998"/>
    <lineage>
        <taxon>Bacteria</taxon>
        <taxon>Pseudomonadati</taxon>
        <taxon>Aquificota</taxon>
        <taxon>Aquificia</taxon>
        <taxon>Aquificales</taxon>
        <taxon>Hydrogenothermaceae</taxon>
        <taxon>Venenivibrio</taxon>
    </lineage>
</organism>
<evidence type="ECO:0000256" key="2">
    <source>
        <dbReference type="ARBA" id="ARBA00022475"/>
    </source>
</evidence>
<protein>
    <recommendedName>
        <fullName evidence="11">Peptidoglycan glycosyltransferase RodA</fullName>
        <shortName evidence="11">PGT</shortName>
        <ecNumber evidence="11">2.4.99.28</ecNumber>
    </recommendedName>
    <alternativeName>
        <fullName evidence="11">Cell elongation protein RodA</fullName>
    </alternativeName>
    <alternativeName>
        <fullName evidence="11">Cell wall polymerase</fullName>
    </alternativeName>
    <alternativeName>
        <fullName evidence="11">Peptidoglycan polymerase</fullName>
        <shortName evidence="11">PG polymerase</shortName>
    </alternativeName>
</protein>
<keyword evidence="3 11" id="KW-0328">Glycosyltransferase</keyword>
<dbReference type="GO" id="GO:0015648">
    <property type="term" value="F:lipid-linked peptidoglycan transporter activity"/>
    <property type="evidence" value="ECO:0007669"/>
    <property type="project" value="TreeGrafter"/>
</dbReference>
<comment type="pathway">
    <text evidence="11">Cell wall biogenesis; peptidoglycan biosynthesis.</text>
</comment>
<feature type="transmembrane region" description="Helical" evidence="11">
    <location>
        <begin position="300"/>
        <end position="319"/>
    </location>
</feature>
<evidence type="ECO:0000256" key="5">
    <source>
        <dbReference type="ARBA" id="ARBA00022692"/>
    </source>
</evidence>
<comment type="similarity">
    <text evidence="11">Belongs to the SEDS family. MrdB/RodA subfamily.</text>
</comment>
<feature type="transmembrane region" description="Helical" evidence="11">
    <location>
        <begin position="74"/>
        <end position="95"/>
    </location>
</feature>
<evidence type="ECO:0000256" key="4">
    <source>
        <dbReference type="ARBA" id="ARBA00022679"/>
    </source>
</evidence>
<evidence type="ECO:0000256" key="11">
    <source>
        <dbReference type="HAMAP-Rule" id="MF_02079"/>
    </source>
</evidence>
<dbReference type="InterPro" id="IPR001182">
    <property type="entry name" value="FtsW/RodA"/>
</dbReference>
<feature type="transmembrane region" description="Helical" evidence="11">
    <location>
        <begin position="339"/>
        <end position="358"/>
    </location>
</feature>
<dbReference type="EC" id="2.4.99.28" evidence="11"/>
<evidence type="ECO:0000256" key="8">
    <source>
        <dbReference type="ARBA" id="ARBA00022989"/>
    </source>
</evidence>
<evidence type="ECO:0000256" key="7">
    <source>
        <dbReference type="ARBA" id="ARBA00022984"/>
    </source>
</evidence>
<feature type="transmembrane region" description="Helical" evidence="11">
    <location>
        <begin position="101"/>
        <end position="121"/>
    </location>
</feature>
<accession>A0AA46ACR7</accession>
<evidence type="ECO:0000256" key="6">
    <source>
        <dbReference type="ARBA" id="ARBA00022960"/>
    </source>
</evidence>
<feature type="transmembrane region" description="Helical" evidence="11">
    <location>
        <begin position="156"/>
        <end position="173"/>
    </location>
</feature>
<keyword evidence="9 11" id="KW-0472">Membrane</keyword>
<reference evidence="12" key="1">
    <citation type="submission" date="2017-05" db="EMBL/GenBank/DDBJ databases">
        <authorList>
            <person name="Varghese N."/>
            <person name="Submissions S."/>
        </authorList>
    </citation>
    <scope>NUCLEOTIDE SEQUENCE</scope>
    <source>
        <strain evidence="12">DSM 18763</strain>
    </source>
</reference>
<feature type="transmembrane region" description="Helical" evidence="11">
    <location>
        <begin position="267"/>
        <end position="288"/>
    </location>
</feature>
<comment type="function">
    <text evidence="11">Peptidoglycan polymerase that is essential for cell wall elongation.</text>
</comment>
<keyword evidence="2 11" id="KW-1003">Cell membrane</keyword>
<dbReference type="HAMAP" id="MF_02079">
    <property type="entry name" value="PGT_RodA"/>
    <property type="match status" value="1"/>
</dbReference>
<keyword evidence="10 11" id="KW-0961">Cell wall biogenesis/degradation</keyword>
<dbReference type="GO" id="GO:0008360">
    <property type="term" value="P:regulation of cell shape"/>
    <property type="evidence" value="ECO:0007669"/>
    <property type="project" value="UniProtKB-KW"/>
</dbReference>
<dbReference type="GO" id="GO:0032153">
    <property type="term" value="C:cell division site"/>
    <property type="evidence" value="ECO:0007669"/>
    <property type="project" value="TreeGrafter"/>
</dbReference>
<keyword evidence="7 11" id="KW-0573">Peptidoglycan synthesis</keyword>
<dbReference type="Proteomes" id="UP001157947">
    <property type="component" value="Unassembled WGS sequence"/>
</dbReference>
<evidence type="ECO:0000256" key="10">
    <source>
        <dbReference type="ARBA" id="ARBA00023316"/>
    </source>
</evidence>
<keyword evidence="8 11" id="KW-1133">Transmembrane helix</keyword>
<keyword evidence="5 11" id="KW-0812">Transmembrane</keyword>
<dbReference type="InterPro" id="IPR011923">
    <property type="entry name" value="RodA/MrdB"/>
</dbReference>
<dbReference type="NCBIfam" id="NF037961">
    <property type="entry name" value="RodA_shape"/>
    <property type="match status" value="1"/>
</dbReference>
<dbReference type="GO" id="GO:0005886">
    <property type="term" value="C:plasma membrane"/>
    <property type="evidence" value="ECO:0007669"/>
    <property type="project" value="UniProtKB-SubCell"/>
</dbReference>
<gene>
    <name evidence="11" type="primary">rodA</name>
    <name evidence="12" type="ORF">SAMN06264868_101131</name>
</gene>
<feature type="transmembrane region" description="Helical" evidence="11">
    <location>
        <begin position="45"/>
        <end position="62"/>
    </location>
</feature>
<dbReference type="PANTHER" id="PTHR30474">
    <property type="entry name" value="CELL CYCLE PROTEIN"/>
    <property type="match status" value="1"/>
</dbReference>
<dbReference type="GO" id="GO:0071555">
    <property type="term" value="P:cell wall organization"/>
    <property type="evidence" value="ECO:0007669"/>
    <property type="project" value="UniProtKB-KW"/>
</dbReference>